<keyword evidence="1" id="KW-0812">Transmembrane</keyword>
<dbReference type="InterPro" id="IPR005804">
    <property type="entry name" value="FA_desaturase_dom"/>
</dbReference>
<evidence type="ECO:0000313" key="4">
    <source>
        <dbReference type="Proteomes" id="UP000580043"/>
    </source>
</evidence>
<dbReference type="InterPro" id="IPR012171">
    <property type="entry name" value="Fatty_acid_desaturase"/>
</dbReference>
<dbReference type="PANTHER" id="PTHR19353:SF19">
    <property type="entry name" value="DELTA(5) FATTY ACID DESATURASE C-RELATED"/>
    <property type="match status" value="1"/>
</dbReference>
<proteinExistence type="predicted"/>
<dbReference type="GO" id="GO:0008610">
    <property type="term" value="P:lipid biosynthetic process"/>
    <property type="evidence" value="ECO:0007669"/>
    <property type="project" value="UniProtKB-ARBA"/>
</dbReference>
<protein>
    <recommendedName>
        <fullName evidence="2">Fatty acid desaturase domain-containing protein</fullName>
    </recommendedName>
</protein>
<dbReference type="Pfam" id="PF00487">
    <property type="entry name" value="FA_desaturase"/>
    <property type="match status" value="1"/>
</dbReference>
<sequence length="308" mass="34927">MHILSIIDKGALAQLSRPSDRIATRHLLFRVLGEAALFSSAVMLLDGWPAAALLCFYACAIWHGFWGYAGIGHELYHSRVFSNLQLNKLLYRIASYLTWNNPGFFRKSHNHHHHHTFAADDGEAQSTQDWRPLAVFLYLTVDLPVLVRRLYYAFINAAGLTPKDGGFTRIDGACQREAILMLAFNIAVQLALWAAFQAWHINLMWFLLPFTGQFLNRLLAQSQHVGLAGAAKEGPLKHSRTLPLPALLEFLYAGMNFHAEHHLAPVIPYYNLPRLNALLLERKLLSRIDASSFFMKDIWLALKTRPES</sequence>
<dbReference type="EMBL" id="JABBGA010000002">
    <property type="protein sequence ID" value="NML24986.1"/>
    <property type="molecule type" value="Genomic_DNA"/>
</dbReference>
<evidence type="ECO:0000259" key="2">
    <source>
        <dbReference type="Pfam" id="PF00487"/>
    </source>
</evidence>
<dbReference type="GO" id="GO:0016020">
    <property type="term" value="C:membrane"/>
    <property type="evidence" value="ECO:0007669"/>
    <property type="project" value="TreeGrafter"/>
</dbReference>
<reference evidence="3 4" key="1">
    <citation type="submission" date="2020-04" db="EMBL/GenBank/DDBJ databases">
        <title>Zoogloea sp. G-4-1-14 isolated from soil.</title>
        <authorList>
            <person name="Dahal R.H."/>
        </authorList>
    </citation>
    <scope>NUCLEOTIDE SEQUENCE [LARGE SCALE GENOMIC DNA]</scope>
    <source>
        <strain evidence="3 4">G-4-1-14</strain>
    </source>
</reference>
<keyword evidence="1" id="KW-1133">Transmembrane helix</keyword>
<keyword evidence="1" id="KW-0472">Membrane</keyword>
<dbReference type="RefSeq" id="WP_169144621.1">
    <property type="nucleotide sequence ID" value="NZ_JABBGA010000002.1"/>
</dbReference>
<dbReference type="GO" id="GO:0016717">
    <property type="term" value="F:oxidoreductase activity, acting on paired donors, with oxidation of a pair of donors resulting in the reduction of molecular oxygen to two molecules of water"/>
    <property type="evidence" value="ECO:0007669"/>
    <property type="project" value="TreeGrafter"/>
</dbReference>
<accession>A0A848G1P1</accession>
<feature type="transmembrane region" description="Helical" evidence="1">
    <location>
        <begin position="51"/>
        <end position="71"/>
    </location>
</feature>
<gene>
    <name evidence="3" type="ORF">HHL15_04495</name>
</gene>
<comment type="caution">
    <text evidence="3">The sequence shown here is derived from an EMBL/GenBank/DDBJ whole genome shotgun (WGS) entry which is preliminary data.</text>
</comment>
<feature type="domain" description="Fatty acid desaturase" evidence="2">
    <location>
        <begin position="47"/>
        <end position="281"/>
    </location>
</feature>
<dbReference type="PANTHER" id="PTHR19353">
    <property type="entry name" value="FATTY ACID DESATURASE 2"/>
    <property type="match status" value="1"/>
</dbReference>
<organism evidence="3 4">
    <name type="scientific">Zoogloea dura</name>
    <dbReference type="NCBI Taxonomy" id="2728840"/>
    <lineage>
        <taxon>Bacteria</taxon>
        <taxon>Pseudomonadati</taxon>
        <taxon>Pseudomonadota</taxon>
        <taxon>Betaproteobacteria</taxon>
        <taxon>Rhodocyclales</taxon>
        <taxon>Zoogloeaceae</taxon>
        <taxon>Zoogloea</taxon>
    </lineage>
</organism>
<dbReference type="Proteomes" id="UP000580043">
    <property type="component" value="Unassembled WGS sequence"/>
</dbReference>
<feature type="transmembrane region" description="Helical" evidence="1">
    <location>
        <begin position="178"/>
        <end position="196"/>
    </location>
</feature>
<evidence type="ECO:0000313" key="3">
    <source>
        <dbReference type="EMBL" id="NML24986.1"/>
    </source>
</evidence>
<keyword evidence="4" id="KW-1185">Reference proteome</keyword>
<dbReference type="AlphaFoldDB" id="A0A848G1P1"/>
<evidence type="ECO:0000256" key="1">
    <source>
        <dbReference type="SAM" id="Phobius"/>
    </source>
</evidence>
<feature type="transmembrane region" description="Helical" evidence="1">
    <location>
        <begin position="27"/>
        <end position="45"/>
    </location>
</feature>
<name>A0A848G1P1_9RHOO</name>